<evidence type="ECO:0000259" key="2">
    <source>
        <dbReference type="PROSITE" id="PS51819"/>
    </source>
</evidence>
<protein>
    <submittedName>
        <fullName evidence="3">VOC family protein</fullName>
    </submittedName>
</protein>
<gene>
    <name evidence="3" type="ORF">LG943_06505</name>
</gene>
<dbReference type="EMBL" id="JAJAQC010000008">
    <property type="protein sequence ID" value="MDA0563978.1"/>
    <property type="molecule type" value="Genomic_DNA"/>
</dbReference>
<dbReference type="InterPro" id="IPR052164">
    <property type="entry name" value="Anthracycline_SecMetBiosynth"/>
</dbReference>
<sequence length="269" mass="28017">MTTAVEYPAGAPCWMDLSVPDLDLARRFYGGVLGWEFDDLPYSMARLNGRRVAGLSQRWGPDPEAEAARSAAWTVYLATQSLAGTLEAVTNAGGRPLGVPQDIGDLGAMAIARDPAGAVFGMWEPGTLRGAEAYGEPGAPVWSEVTSGDVEAASAFLVRVFGYEPERLAGYDFVTLYSGGTPVCGVYGGTADRPSRGLAAWLTYFAVRSADDAAALAQDSGGTVVDPPADSPFGRRCLLADPFGARFAAVEPAERSGPAGPTAPPPAPR</sequence>
<dbReference type="PANTHER" id="PTHR33993:SF14">
    <property type="entry name" value="GB|AAF24581.1"/>
    <property type="match status" value="1"/>
</dbReference>
<evidence type="ECO:0000313" key="3">
    <source>
        <dbReference type="EMBL" id="MDA0563978.1"/>
    </source>
</evidence>
<dbReference type="Gene3D" id="3.10.180.10">
    <property type="entry name" value="2,3-Dihydroxybiphenyl 1,2-Dioxygenase, domain 1"/>
    <property type="match status" value="2"/>
</dbReference>
<dbReference type="InterPro" id="IPR029068">
    <property type="entry name" value="Glyas_Bleomycin-R_OHBP_Dase"/>
</dbReference>
<reference evidence="3" key="1">
    <citation type="submission" date="2021-10" db="EMBL/GenBank/DDBJ databases">
        <title>Streptomonospora sp. nov., isolated from mangrove soil.</title>
        <authorList>
            <person name="Chen X."/>
            <person name="Ge X."/>
            <person name="Liu W."/>
        </authorList>
    </citation>
    <scope>NUCLEOTIDE SEQUENCE</scope>
    <source>
        <strain evidence="3">S1-112</strain>
    </source>
</reference>
<dbReference type="PANTHER" id="PTHR33993">
    <property type="entry name" value="GLYOXALASE-RELATED"/>
    <property type="match status" value="1"/>
</dbReference>
<organism evidence="3 4">
    <name type="scientific">Streptomonospora mangrovi</name>
    <dbReference type="NCBI Taxonomy" id="2883123"/>
    <lineage>
        <taxon>Bacteria</taxon>
        <taxon>Bacillati</taxon>
        <taxon>Actinomycetota</taxon>
        <taxon>Actinomycetes</taxon>
        <taxon>Streptosporangiales</taxon>
        <taxon>Nocardiopsidaceae</taxon>
        <taxon>Streptomonospora</taxon>
    </lineage>
</organism>
<dbReference type="CDD" id="cd07247">
    <property type="entry name" value="SgaA_N_like"/>
    <property type="match status" value="1"/>
</dbReference>
<feature type="region of interest" description="Disordered" evidence="1">
    <location>
        <begin position="250"/>
        <end position="269"/>
    </location>
</feature>
<dbReference type="PROSITE" id="PS51819">
    <property type="entry name" value="VOC"/>
    <property type="match status" value="1"/>
</dbReference>
<dbReference type="SUPFAM" id="SSF54593">
    <property type="entry name" value="Glyoxalase/Bleomycin resistance protein/Dihydroxybiphenyl dioxygenase"/>
    <property type="match status" value="2"/>
</dbReference>
<keyword evidence="4" id="KW-1185">Reference proteome</keyword>
<dbReference type="InterPro" id="IPR004360">
    <property type="entry name" value="Glyas_Fos-R_dOase_dom"/>
</dbReference>
<evidence type="ECO:0000256" key="1">
    <source>
        <dbReference type="SAM" id="MobiDB-lite"/>
    </source>
</evidence>
<accession>A0A9X3NIT0</accession>
<dbReference type="AlphaFoldDB" id="A0A9X3NIT0"/>
<feature type="domain" description="VOC" evidence="2">
    <location>
        <begin position="11"/>
        <end position="125"/>
    </location>
</feature>
<name>A0A9X3NIT0_9ACTN</name>
<dbReference type="Pfam" id="PF00903">
    <property type="entry name" value="Glyoxalase"/>
    <property type="match status" value="2"/>
</dbReference>
<comment type="caution">
    <text evidence="3">The sequence shown here is derived from an EMBL/GenBank/DDBJ whole genome shotgun (WGS) entry which is preliminary data.</text>
</comment>
<dbReference type="InterPro" id="IPR037523">
    <property type="entry name" value="VOC_core"/>
</dbReference>
<evidence type="ECO:0000313" key="4">
    <source>
        <dbReference type="Proteomes" id="UP001140076"/>
    </source>
</evidence>
<proteinExistence type="predicted"/>
<dbReference type="Proteomes" id="UP001140076">
    <property type="component" value="Unassembled WGS sequence"/>
</dbReference>
<dbReference type="RefSeq" id="WP_270071267.1">
    <property type="nucleotide sequence ID" value="NZ_JAJAQC010000008.1"/>
</dbReference>